<evidence type="ECO:0000259" key="1">
    <source>
        <dbReference type="PROSITE" id="PS50086"/>
    </source>
</evidence>
<dbReference type="SUPFAM" id="SSF47923">
    <property type="entry name" value="Ypt/Rab-GAP domain of gyp1p"/>
    <property type="match status" value="2"/>
</dbReference>
<comment type="caution">
    <text evidence="2">The sequence shown here is derived from an EMBL/GenBank/DDBJ whole genome shotgun (WGS) entry which is preliminary data.</text>
</comment>
<keyword evidence="3" id="KW-1185">Reference proteome</keyword>
<dbReference type="PANTHER" id="PTHR22957:SF533">
    <property type="entry name" value="TBC1 DOMAIN FAMILY MEMBER 15-LIKE ISOFORM X1"/>
    <property type="match status" value="1"/>
</dbReference>
<reference evidence="2 3" key="1">
    <citation type="journal article" date="2019" name="Genome Biol. Evol.">
        <title>The Rhododendron genome and chromosomal organization provide insight into shared whole-genome duplications across the heath family (Ericaceae).</title>
        <authorList>
            <person name="Soza V.L."/>
            <person name="Lindsley D."/>
            <person name="Waalkes A."/>
            <person name="Ramage E."/>
            <person name="Patwardhan R.P."/>
            <person name="Burton J.N."/>
            <person name="Adey A."/>
            <person name="Kumar A."/>
            <person name="Qiu R."/>
            <person name="Shendure J."/>
            <person name="Hall B."/>
        </authorList>
    </citation>
    <scope>NUCLEOTIDE SEQUENCE [LARGE SCALE GENOMIC DNA]</scope>
    <source>
        <strain evidence="2">RSF 1966-606</strain>
    </source>
</reference>
<protein>
    <recommendedName>
        <fullName evidence="1">Rab-GAP TBC domain-containing protein</fullName>
    </recommendedName>
</protein>
<dbReference type="OrthoDB" id="10264062at2759"/>
<dbReference type="PROSITE" id="PS50086">
    <property type="entry name" value="TBC_RABGAP"/>
    <property type="match status" value="1"/>
</dbReference>
<dbReference type="PANTHER" id="PTHR22957">
    <property type="entry name" value="TBC1 DOMAIN FAMILY MEMBER GTPASE-ACTIVATING PROTEIN"/>
    <property type="match status" value="1"/>
</dbReference>
<name>A0A6A4LJ48_9ERIC</name>
<proteinExistence type="predicted"/>
<evidence type="ECO:0000313" key="3">
    <source>
        <dbReference type="Proteomes" id="UP000428333"/>
    </source>
</evidence>
<sequence>MVMLRDSLDACDGVAGFMMKSSTAGEEDSRFAIRPECQGDVPKTHFKPRARKTLSARRWKAAFSQDGHVDIAGVLRRIQRGVNFVDYWVFIHQSKGLCGNSCWVASIPTAHSMNGTSSGKGGGKFSFYRLCSTLKTIDETIKTNLLIDLPREQYEAWKAECQNMVPSMGNGKFITAPIIMDDDQMIKDLTTNADSGDDDGATSSIDSVLAEKVTQWKLGLHQIGLDVIRTDRALVFYESEANQAKLWNVLAVYAWVDHSIGYVQGMNDICSPMVILMENEADAFWCFERAMRRLRENFRSSATSLGVQSQLSTLAGIIRAIDPKLHEHLEELDGGQYLFALRMLMVLFRRELSVVDALYLWEVMWAMEYNPNISSLYEVSRSRSDVAPNENAVSRMDTKQLKQYGKYERKLIKTGHGDQKSTLVVFLVASVIEAKKKRLLKEAKGPEDVVKVHSTSLVFLFFTFAIRCV</sequence>
<dbReference type="SMART" id="SM00164">
    <property type="entry name" value="TBC"/>
    <property type="match status" value="1"/>
</dbReference>
<dbReference type="GO" id="GO:0005096">
    <property type="term" value="F:GTPase activator activity"/>
    <property type="evidence" value="ECO:0007669"/>
    <property type="project" value="TreeGrafter"/>
</dbReference>
<gene>
    <name evidence="2" type="ORF">C3L33_07384</name>
</gene>
<dbReference type="InterPro" id="IPR000195">
    <property type="entry name" value="Rab-GAP-TBC_dom"/>
</dbReference>
<dbReference type="EMBL" id="QEFC01001000">
    <property type="protein sequence ID" value="KAE9460716.1"/>
    <property type="molecule type" value="Genomic_DNA"/>
</dbReference>
<organism evidence="2 3">
    <name type="scientific">Rhododendron williamsianum</name>
    <dbReference type="NCBI Taxonomy" id="262921"/>
    <lineage>
        <taxon>Eukaryota</taxon>
        <taxon>Viridiplantae</taxon>
        <taxon>Streptophyta</taxon>
        <taxon>Embryophyta</taxon>
        <taxon>Tracheophyta</taxon>
        <taxon>Spermatophyta</taxon>
        <taxon>Magnoliopsida</taxon>
        <taxon>eudicotyledons</taxon>
        <taxon>Gunneridae</taxon>
        <taxon>Pentapetalae</taxon>
        <taxon>asterids</taxon>
        <taxon>Ericales</taxon>
        <taxon>Ericaceae</taxon>
        <taxon>Ericoideae</taxon>
        <taxon>Rhodoreae</taxon>
        <taxon>Rhododendron</taxon>
    </lineage>
</organism>
<dbReference type="Gene3D" id="1.10.472.80">
    <property type="entry name" value="Ypt/Rab-GAP domain of gyp1p, domain 3"/>
    <property type="match status" value="1"/>
</dbReference>
<dbReference type="Pfam" id="PF00566">
    <property type="entry name" value="RabGAP-TBC"/>
    <property type="match status" value="1"/>
</dbReference>
<dbReference type="Proteomes" id="UP000428333">
    <property type="component" value="Linkage Group LG04"/>
</dbReference>
<feature type="domain" description="Rab-GAP TBC" evidence="1">
    <location>
        <begin position="206"/>
        <end position="368"/>
    </location>
</feature>
<evidence type="ECO:0000313" key="2">
    <source>
        <dbReference type="EMBL" id="KAE9460716.1"/>
    </source>
</evidence>
<dbReference type="AlphaFoldDB" id="A0A6A4LJ48"/>
<dbReference type="FunFam" id="1.10.8.270:FF:000025">
    <property type="entry name" value="TBC1 domain family member 15-like"/>
    <property type="match status" value="1"/>
</dbReference>
<dbReference type="Gene3D" id="1.10.8.270">
    <property type="entry name" value="putative rabgap domain of human tbc1 domain family member 14 like domains"/>
    <property type="match status" value="1"/>
</dbReference>
<dbReference type="InterPro" id="IPR035969">
    <property type="entry name" value="Rab-GAP_TBC_sf"/>
</dbReference>
<feature type="non-terminal residue" evidence="2">
    <location>
        <position position="1"/>
    </location>
</feature>
<accession>A0A6A4LJ48</accession>